<organism evidence="1">
    <name type="scientific">bioreactor metagenome</name>
    <dbReference type="NCBI Taxonomy" id="1076179"/>
    <lineage>
        <taxon>unclassified sequences</taxon>
        <taxon>metagenomes</taxon>
        <taxon>ecological metagenomes</taxon>
    </lineage>
</organism>
<name>A0A645JIV0_9ZZZZ</name>
<protein>
    <submittedName>
        <fullName evidence="1">Uncharacterized protein</fullName>
    </submittedName>
</protein>
<dbReference type="SUPFAM" id="SSF48576">
    <property type="entry name" value="Terpenoid synthases"/>
    <property type="match status" value="1"/>
</dbReference>
<dbReference type="EMBL" id="VSSQ01143277">
    <property type="protein sequence ID" value="MPN63605.1"/>
    <property type="molecule type" value="Genomic_DNA"/>
</dbReference>
<dbReference type="AlphaFoldDB" id="A0A645JIV0"/>
<accession>A0A645JIV0</accession>
<dbReference type="InterPro" id="IPR008949">
    <property type="entry name" value="Isoprenoid_synthase_dom_sf"/>
</dbReference>
<dbReference type="Gene3D" id="1.10.600.10">
    <property type="entry name" value="Farnesyl Diphosphate Synthase"/>
    <property type="match status" value="1"/>
</dbReference>
<proteinExistence type="predicted"/>
<evidence type="ECO:0000313" key="1">
    <source>
        <dbReference type="EMBL" id="MPN63605.1"/>
    </source>
</evidence>
<gene>
    <name evidence="1" type="ORF">SDC9_211369</name>
</gene>
<reference evidence="1" key="1">
    <citation type="submission" date="2019-08" db="EMBL/GenBank/DDBJ databases">
        <authorList>
            <person name="Kucharzyk K."/>
            <person name="Murdoch R.W."/>
            <person name="Higgins S."/>
            <person name="Loffler F."/>
        </authorList>
    </citation>
    <scope>NUCLEOTIDE SEQUENCE</scope>
</reference>
<comment type="caution">
    <text evidence="1">The sequence shown here is derived from an EMBL/GenBank/DDBJ whole genome shotgun (WGS) entry which is preliminary data.</text>
</comment>
<sequence>MSMIDRKDFSADNINLIMEFARNNGGVDYANKCMEAYKNKAIAELNNFADSDVKEALIMCAEFAAGRNI</sequence>